<dbReference type="RefSeq" id="WP_257533367.1">
    <property type="nucleotide sequence ID" value="NZ_JANKAS010000023.1"/>
</dbReference>
<dbReference type="AlphaFoldDB" id="A0AAE3HGK6"/>
<keyword evidence="2" id="KW-1185">Reference proteome</keyword>
<protein>
    <submittedName>
        <fullName evidence="1">Uncharacterized protein</fullName>
    </submittedName>
</protein>
<dbReference type="EMBL" id="JANKAS010000023">
    <property type="protein sequence ID" value="MCR1900222.1"/>
    <property type="molecule type" value="Genomic_DNA"/>
</dbReference>
<evidence type="ECO:0000313" key="2">
    <source>
        <dbReference type="Proteomes" id="UP001205748"/>
    </source>
</evidence>
<reference evidence="1" key="1">
    <citation type="submission" date="2022-07" db="EMBL/GenBank/DDBJ databases">
        <title>Enhanced cultured diversity of the mouse gut microbiota enables custom-made synthetic communities.</title>
        <authorList>
            <person name="Afrizal A."/>
        </authorList>
    </citation>
    <scope>NUCLEOTIDE SEQUENCE</scope>
    <source>
        <strain evidence="1">DSM 28593</strain>
    </source>
</reference>
<gene>
    <name evidence="1" type="ORF">NSA47_14740</name>
</gene>
<name>A0AAE3HGK6_9FIRM</name>
<proteinExistence type="predicted"/>
<organism evidence="1 2">
    <name type="scientific">Irregularibacter muris</name>
    <dbReference type="NCBI Taxonomy" id="1796619"/>
    <lineage>
        <taxon>Bacteria</taxon>
        <taxon>Bacillati</taxon>
        <taxon>Bacillota</taxon>
        <taxon>Clostridia</taxon>
        <taxon>Eubacteriales</taxon>
        <taxon>Eubacteriaceae</taxon>
        <taxon>Irregularibacter</taxon>
    </lineage>
</organism>
<accession>A0AAE3HGK6</accession>
<comment type="caution">
    <text evidence="1">The sequence shown here is derived from an EMBL/GenBank/DDBJ whole genome shotgun (WGS) entry which is preliminary data.</text>
</comment>
<evidence type="ECO:0000313" key="1">
    <source>
        <dbReference type="EMBL" id="MCR1900222.1"/>
    </source>
</evidence>
<sequence>MGIVSSLCGLVYSQEGIINISHLEKKIIDKSAYDELWMKRCEEMQKKLETKRRK</sequence>
<dbReference type="Proteomes" id="UP001205748">
    <property type="component" value="Unassembled WGS sequence"/>
</dbReference>